<feature type="domain" description="Isochorismatase-like" evidence="2">
    <location>
        <begin position="48"/>
        <end position="211"/>
    </location>
</feature>
<name>A0A843UCB1_COLES</name>
<comment type="similarity">
    <text evidence="1">Belongs to the isochorismatase family.</text>
</comment>
<dbReference type="PANTHER" id="PTHR47044">
    <property type="entry name" value="OS02G0276400 PROTEIN"/>
    <property type="match status" value="1"/>
</dbReference>
<dbReference type="InterPro" id="IPR000868">
    <property type="entry name" value="Isochorismatase-like_dom"/>
</dbReference>
<organism evidence="3 4">
    <name type="scientific">Colocasia esculenta</name>
    <name type="common">Wild taro</name>
    <name type="synonym">Arum esculentum</name>
    <dbReference type="NCBI Taxonomy" id="4460"/>
    <lineage>
        <taxon>Eukaryota</taxon>
        <taxon>Viridiplantae</taxon>
        <taxon>Streptophyta</taxon>
        <taxon>Embryophyta</taxon>
        <taxon>Tracheophyta</taxon>
        <taxon>Spermatophyta</taxon>
        <taxon>Magnoliopsida</taxon>
        <taxon>Liliopsida</taxon>
        <taxon>Araceae</taxon>
        <taxon>Aroideae</taxon>
        <taxon>Colocasieae</taxon>
        <taxon>Colocasia</taxon>
    </lineage>
</organism>
<accession>A0A843UCB1</accession>
<keyword evidence="4" id="KW-1185">Reference proteome</keyword>
<dbReference type="OrthoDB" id="167809at2759"/>
<proteinExistence type="inferred from homology"/>
<dbReference type="AlphaFoldDB" id="A0A843UCB1"/>
<evidence type="ECO:0000256" key="1">
    <source>
        <dbReference type="ARBA" id="ARBA00006336"/>
    </source>
</evidence>
<sequence>MVAPPVHHSAVLREGGAFFVKTKSCAGFSIRAGPPIAMAAAAPRWKETAMLVIDMQNDFILPASPMHVAGAEAIVPSVIRAVSAARERGVFVVWVVREHDPWGRDVEVFRRHFYADGKGPTSKGSKGAELVDGLVIEEGDYKLIKTRFSAFFATHLHSLLQTAGIKELVVVGVRTPNCIRQTVFDAVALDYQQVTVITDATAAAYPEVHIVSCHMTLMRPAATEEVWALCIVVGLVHGDGVAVSNFRNAYYKTSLAVKLMWIARK</sequence>
<evidence type="ECO:0000313" key="3">
    <source>
        <dbReference type="EMBL" id="MQL81208.1"/>
    </source>
</evidence>
<comment type="caution">
    <text evidence="3">The sequence shown here is derived from an EMBL/GenBank/DDBJ whole genome shotgun (WGS) entry which is preliminary data.</text>
</comment>
<dbReference type="Pfam" id="PF00857">
    <property type="entry name" value="Isochorismatase"/>
    <property type="match status" value="1"/>
</dbReference>
<evidence type="ECO:0000313" key="4">
    <source>
        <dbReference type="Proteomes" id="UP000652761"/>
    </source>
</evidence>
<reference evidence="3" key="1">
    <citation type="submission" date="2017-07" db="EMBL/GenBank/DDBJ databases">
        <title>Taro Niue Genome Assembly and Annotation.</title>
        <authorList>
            <person name="Atibalentja N."/>
            <person name="Keating K."/>
            <person name="Fields C.J."/>
        </authorList>
    </citation>
    <scope>NUCLEOTIDE SEQUENCE</scope>
    <source>
        <strain evidence="3">Niue_2</strain>
        <tissue evidence="3">Leaf</tissue>
    </source>
</reference>
<dbReference type="Gene3D" id="3.40.50.850">
    <property type="entry name" value="Isochorismatase-like"/>
    <property type="match status" value="1"/>
</dbReference>
<gene>
    <name evidence="3" type="ORF">Taro_013660</name>
</gene>
<protein>
    <recommendedName>
        <fullName evidence="2">Isochorismatase-like domain-containing protein</fullName>
    </recommendedName>
</protein>
<dbReference type="InterPro" id="IPR036380">
    <property type="entry name" value="Isochorismatase-like_sf"/>
</dbReference>
<dbReference type="Proteomes" id="UP000652761">
    <property type="component" value="Unassembled WGS sequence"/>
</dbReference>
<dbReference type="CDD" id="cd00431">
    <property type="entry name" value="cysteine_hydrolases"/>
    <property type="match status" value="1"/>
</dbReference>
<dbReference type="SUPFAM" id="SSF52499">
    <property type="entry name" value="Isochorismatase-like hydrolases"/>
    <property type="match status" value="1"/>
</dbReference>
<dbReference type="EMBL" id="NMUH01000554">
    <property type="protein sequence ID" value="MQL81208.1"/>
    <property type="molecule type" value="Genomic_DNA"/>
</dbReference>
<evidence type="ECO:0000259" key="2">
    <source>
        <dbReference type="Pfam" id="PF00857"/>
    </source>
</evidence>